<sequence>MTSLSSSSFLAMTSLSSSSFLISRTTRTNDESSLLIQEGGPMCEFAIPGAQNTTVLVVSATSHVSRIVVRKLMLMGYSVKALVRNADEEVVAMLPTSVKIVIGDVGDPTTLRVAVEGCSKIIYCATARSSITVDLNRVDYQGIYNLSKDFQLILPLEVLGGLVADWFSDLMFLVDSGSVIVLLLLP</sequence>
<name>A0ACB9D0Y2_CICIN</name>
<reference evidence="1 2" key="2">
    <citation type="journal article" date="2022" name="Mol. Ecol. Resour.">
        <title>The genomes of chicory, endive, great burdock and yacon provide insights into Asteraceae paleo-polyploidization history and plant inulin production.</title>
        <authorList>
            <person name="Fan W."/>
            <person name="Wang S."/>
            <person name="Wang H."/>
            <person name="Wang A."/>
            <person name="Jiang F."/>
            <person name="Liu H."/>
            <person name="Zhao H."/>
            <person name="Xu D."/>
            <person name="Zhang Y."/>
        </authorList>
    </citation>
    <scope>NUCLEOTIDE SEQUENCE [LARGE SCALE GENOMIC DNA]</scope>
    <source>
        <strain evidence="2">cv. Punajuju</strain>
        <tissue evidence="1">Leaves</tissue>
    </source>
</reference>
<organism evidence="1 2">
    <name type="scientific">Cichorium intybus</name>
    <name type="common">Chicory</name>
    <dbReference type="NCBI Taxonomy" id="13427"/>
    <lineage>
        <taxon>Eukaryota</taxon>
        <taxon>Viridiplantae</taxon>
        <taxon>Streptophyta</taxon>
        <taxon>Embryophyta</taxon>
        <taxon>Tracheophyta</taxon>
        <taxon>Spermatophyta</taxon>
        <taxon>Magnoliopsida</taxon>
        <taxon>eudicotyledons</taxon>
        <taxon>Gunneridae</taxon>
        <taxon>Pentapetalae</taxon>
        <taxon>asterids</taxon>
        <taxon>campanulids</taxon>
        <taxon>Asterales</taxon>
        <taxon>Asteraceae</taxon>
        <taxon>Cichorioideae</taxon>
        <taxon>Cichorieae</taxon>
        <taxon>Cichoriinae</taxon>
        <taxon>Cichorium</taxon>
    </lineage>
</organism>
<keyword evidence="2" id="KW-1185">Reference proteome</keyword>
<gene>
    <name evidence="1" type="ORF">L2E82_30669</name>
</gene>
<evidence type="ECO:0000313" key="1">
    <source>
        <dbReference type="EMBL" id="KAI3740244.1"/>
    </source>
</evidence>
<dbReference type="EMBL" id="CM042013">
    <property type="protein sequence ID" value="KAI3740244.1"/>
    <property type="molecule type" value="Genomic_DNA"/>
</dbReference>
<protein>
    <submittedName>
        <fullName evidence="1">Uncharacterized protein</fullName>
    </submittedName>
</protein>
<reference evidence="2" key="1">
    <citation type="journal article" date="2022" name="Mol. Ecol. Resour.">
        <title>The genomes of chicory, endive, great burdock and yacon provide insights into Asteraceae palaeo-polyploidization history and plant inulin production.</title>
        <authorList>
            <person name="Fan W."/>
            <person name="Wang S."/>
            <person name="Wang H."/>
            <person name="Wang A."/>
            <person name="Jiang F."/>
            <person name="Liu H."/>
            <person name="Zhao H."/>
            <person name="Xu D."/>
            <person name="Zhang Y."/>
        </authorList>
    </citation>
    <scope>NUCLEOTIDE SEQUENCE [LARGE SCALE GENOMIC DNA]</scope>
    <source>
        <strain evidence="2">cv. Punajuju</strain>
    </source>
</reference>
<proteinExistence type="predicted"/>
<accession>A0ACB9D0Y2</accession>
<evidence type="ECO:0000313" key="2">
    <source>
        <dbReference type="Proteomes" id="UP001055811"/>
    </source>
</evidence>
<dbReference type="Proteomes" id="UP001055811">
    <property type="component" value="Linkage Group LG05"/>
</dbReference>
<comment type="caution">
    <text evidence="1">The sequence shown here is derived from an EMBL/GenBank/DDBJ whole genome shotgun (WGS) entry which is preliminary data.</text>
</comment>